<feature type="compositionally biased region" description="Basic residues" evidence="1">
    <location>
        <begin position="12"/>
        <end position="23"/>
    </location>
</feature>
<name>A0A4R8GR48_9FIRM</name>
<comment type="caution">
    <text evidence="2">The sequence shown here is derived from an EMBL/GenBank/DDBJ whole genome shotgun (WGS) entry which is preliminary data.</text>
</comment>
<dbReference type="AlphaFoldDB" id="A0A4R8GR48"/>
<evidence type="ECO:0000313" key="2">
    <source>
        <dbReference type="EMBL" id="TDX44583.1"/>
    </source>
</evidence>
<evidence type="ECO:0000256" key="1">
    <source>
        <dbReference type="SAM" id="MobiDB-lite"/>
    </source>
</evidence>
<dbReference type="RefSeq" id="WP_134119034.1">
    <property type="nucleotide sequence ID" value="NZ_SOEG01000050.1"/>
</dbReference>
<proteinExistence type="predicted"/>
<keyword evidence="3" id="KW-1185">Reference proteome</keyword>
<protein>
    <submittedName>
        <fullName evidence="2">Uncharacterized protein</fullName>
    </submittedName>
</protein>
<gene>
    <name evidence="2" type="ORF">C7959_1507</name>
</gene>
<dbReference type="Proteomes" id="UP000295832">
    <property type="component" value="Unassembled WGS sequence"/>
</dbReference>
<reference evidence="2 3" key="1">
    <citation type="submission" date="2019-03" db="EMBL/GenBank/DDBJ databases">
        <title>Subsurface microbial communities from deep shales in Ohio and West Virginia, USA.</title>
        <authorList>
            <person name="Wrighton K."/>
        </authorList>
    </citation>
    <scope>NUCLEOTIDE SEQUENCE [LARGE SCALE GENOMIC DNA]</scope>
    <source>
        <strain evidence="2 3">MSL 6dP</strain>
    </source>
</reference>
<accession>A0A4R8GR48</accession>
<dbReference type="EMBL" id="SOEG01000050">
    <property type="protein sequence ID" value="TDX44583.1"/>
    <property type="molecule type" value="Genomic_DNA"/>
</dbReference>
<sequence length="101" mass="11550">MNLDKIAEQAKGKIKQGRNRKSKGALAGLSDKSEEENEVKSQKNESKPKEDKNEDKKINRSYMISTSTLSKLQEIKIKNPSQTYSDLVNEAINEYYKNINK</sequence>
<organism evidence="2 3">
    <name type="scientific">Orenia marismortui</name>
    <dbReference type="NCBI Taxonomy" id="46469"/>
    <lineage>
        <taxon>Bacteria</taxon>
        <taxon>Bacillati</taxon>
        <taxon>Bacillota</taxon>
        <taxon>Clostridia</taxon>
        <taxon>Halanaerobiales</taxon>
        <taxon>Halobacteroidaceae</taxon>
        <taxon>Orenia</taxon>
    </lineage>
</organism>
<evidence type="ECO:0000313" key="3">
    <source>
        <dbReference type="Proteomes" id="UP000295832"/>
    </source>
</evidence>
<feature type="region of interest" description="Disordered" evidence="1">
    <location>
        <begin position="1"/>
        <end position="61"/>
    </location>
</feature>
<feature type="compositionally biased region" description="Basic and acidic residues" evidence="1">
    <location>
        <begin position="1"/>
        <end position="11"/>
    </location>
</feature>
<feature type="compositionally biased region" description="Basic and acidic residues" evidence="1">
    <location>
        <begin position="38"/>
        <end position="58"/>
    </location>
</feature>